<protein>
    <recommendedName>
        <fullName evidence="2">DUF7704 domain-containing protein</fullName>
    </recommendedName>
</protein>
<evidence type="ECO:0000313" key="4">
    <source>
        <dbReference type="Proteomes" id="UP001174694"/>
    </source>
</evidence>
<dbReference type="PANTHER" id="PTHR37019">
    <property type="entry name" value="CHROMOSOME 1, WHOLE GENOME SHOTGUN SEQUENCE"/>
    <property type="match status" value="1"/>
</dbReference>
<comment type="caution">
    <text evidence="3">The sequence shown here is derived from an EMBL/GenBank/DDBJ whole genome shotgun (WGS) entry which is preliminary data.</text>
</comment>
<feature type="transmembrane region" description="Helical" evidence="1">
    <location>
        <begin position="87"/>
        <end position="107"/>
    </location>
</feature>
<name>A0AA38R2T1_9PEZI</name>
<feature type="transmembrane region" description="Helical" evidence="1">
    <location>
        <begin position="14"/>
        <end position="36"/>
    </location>
</feature>
<accession>A0AA38R2T1</accession>
<proteinExistence type="predicted"/>
<dbReference type="Pfam" id="PF24803">
    <property type="entry name" value="DUF7704"/>
    <property type="match status" value="1"/>
</dbReference>
<evidence type="ECO:0000259" key="2">
    <source>
        <dbReference type="Pfam" id="PF24803"/>
    </source>
</evidence>
<evidence type="ECO:0000256" key="1">
    <source>
        <dbReference type="SAM" id="Phobius"/>
    </source>
</evidence>
<keyword evidence="4" id="KW-1185">Reference proteome</keyword>
<dbReference type="Proteomes" id="UP001174694">
    <property type="component" value="Unassembled WGS sequence"/>
</dbReference>
<feature type="domain" description="DUF7704" evidence="2">
    <location>
        <begin position="10"/>
        <end position="148"/>
    </location>
</feature>
<organism evidence="3 4">
    <name type="scientific">Pleurostoma richardsiae</name>
    <dbReference type="NCBI Taxonomy" id="41990"/>
    <lineage>
        <taxon>Eukaryota</taxon>
        <taxon>Fungi</taxon>
        <taxon>Dikarya</taxon>
        <taxon>Ascomycota</taxon>
        <taxon>Pezizomycotina</taxon>
        <taxon>Sordariomycetes</taxon>
        <taxon>Sordariomycetidae</taxon>
        <taxon>Calosphaeriales</taxon>
        <taxon>Pleurostomataceae</taxon>
        <taxon>Pleurostoma</taxon>
    </lineage>
</organism>
<evidence type="ECO:0000313" key="3">
    <source>
        <dbReference type="EMBL" id="KAJ9130753.1"/>
    </source>
</evidence>
<sequence>MPEQTTSASASIPLIYRLIITTIEPLFAASGALLAFRDPQSYLATMTRHSIAFTAGSTFLYTELGGAWLYFAFNEAVVLRLFDDLRLWRLLCFGMLLSDVAYCHSAAQAVGGWRAWAIMGDWTAEDWVVFWTTTPMVLTRILIVLGIGLKKAPPTHKHE</sequence>
<dbReference type="AlphaFoldDB" id="A0AA38R2T1"/>
<reference evidence="3" key="1">
    <citation type="submission" date="2022-07" db="EMBL/GenBank/DDBJ databases">
        <title>Fungi with potential for degradation of polypropylene.</title>
        <authorList>
            <person name="Gostincar C."/>
        </authorList>
    </citation>
    <scope>NUCLEOTIDE SEQUENCE</scope>
    <source>
        <strain evidence="3">EXF-13308</strain>
    </source>
</reference>
<dbReference type="PANTHER" id="PTHR37019:SF1">
    <property type="entry name" value="EXPERA DOMAIN-CONTAINING PROTEIN"/>
    <property type="match status" value="1"/>
</dbReference>
<keyword evidence="1" id="KW-0472">Membrane</keyword>
<keyword evidence="1" id="KW-1133">Transmembrane helix</keyword>
<dbReference type="EMBL" id="JANBVO010000079">
    <property type="protein sequence ID" value="KAJ9130753.1"/>
    <property type="molecule type" value="Genomic_DNA"/>
</dbReference>
<dbReference type="InterPro" id="IPR056121">
    <property type="entry name" value="DUF7704"/>
</dbReference>
<keyword evidence="1" id="KW-0812">Transmembrane</keyword>
<gene>
    <name evidence="3" type="ORF">NKR23_g12050</name>
</gene>
<feature type="transmembrane region" description="Helical" evidence="1">
    <location>
        <begin position="127"/>
        <end position="149"/>
    </location>
</feature>